<keyword evidence="7 12" id="KW-0067">ATP-binding</keyword>
<keyword evidence="5" id="KW-0677">Repeat</keyword>
<dbReference type="Pfam" id="PF12698">
    <property type="entry name" value="ABC2_membrane_3"/>
    <property type="match status" value="1"/>
</dbReference>
<dbReference type="PROSITE" id="PS00211">
    <property type="entry name" value="ABC_TRANSPORTER_1"/>
    <property type="match status" value="2"/>
</dbReference>
<dbReference type="FunFam" id="3.40.50.300:FF:001344">
    <property type="entry name" value="Related to ABC transporter"/>
    <property type="match status" value="1"/>
</dbReference>
<keyword evidence="9 10" id="KW-0472">Membrane</keyword>
<evidence type="ECO:0000256" key="1">
    <source>
        <dbReference type="ARBA" id="ARBA00004141"/>
    </source>
</evidence>
<feature type="transmembrane region" description="Helical" evidence="10">
    <location>
        <begin position="1131"/>
        <end position="1153"/>
    </location>
</feature>
<dbReference type="SMART" id="SM00382">
    <property type="entry name" value="AAA"/>
    <property type="match status" value="2"/>
</dbReference>
<keyword evidence="13" id="KW-1185">Reference proteome</keyword>
<accession>A0A9P4VUZ1</accession>
<feature type="transmembrane region" description="Helical" evidence="10">
    <location>
        <begin position="23"/>
        <end position="44"/>
    </location>
</feature>
<keyword evidence="4 10" id="KW-0812">Transmembrane</keyword>
<feature type="transmembrane region" description="Helical" evidence="10">
    <location>
        <begin position="218"/>
        <end position="240"/>
    </location>
</feature>
<dbReference type="FunFam" id="3.40.50.300:FF:001345">
    <property type="entry name" value="Related to ABC transporter"/>
    <property type="match status" value="1"/>
</dbReference>
<evidence type="ECO:0000256" key="5">
    <source>
        <dbReference type="ARBA" id="ARBA00022737"/>
    </source>
</evidence>
<dbReference type="PANTHER" id="PTHR19229">
    <property type="entry name" value="ATP-BINDING CASSETTE TRANSPORTER SUBFAMILY A ABCA"/>
    <property type="match status" value="1"/>
</dbReference>
<feature type="transmembrane region" description="Helical" evidence="10">
    <location>
        <begin position="409"/>
        <end position="429"/>
    </location>
</feature>
<dbReference type="InterPro" id="IPR017871">
    <property type="entry name" value="ABC_transporter-like_CS"/>
</dbReference>
<feature type="transmembrane region" description="Helical" evidence="10">
    <location>
        <begin position="308"/>
        <end position="331"/>
    </location>
</feature>
<comment type="caution">
    <text evidence="12">The sequence shown here is derived from an EMBL/GenBank/DDBJ whole genome shotgun (WGS) entry which is preliminary data.</text>
</comment>
<evidence type="ECO:0000313" key="13">
    <source>
        <dbReference type="Proteomes" id="UP000799429"/>
    </source>
</evidence>
<feature type="transmembrane region" description="Helical" evidence="10">
    <location>
        <begin position="284"/>
        <end position="301"/>
    </location>
</feature>
<feature type="transmembrane region" description="Helical" evidence="10">
    <location>
        <begin position="337"/>
        <end position="355"/>
    </location>
</feature>
<evidence type="ECO:0000256" key="6">
    <source>
        <dbReference type="ARBA" id="ARBA00022741"/>
    </source>
</evidence>
<feature type="domain" description="ABC transporter" evidence="11">
    <location>
        <begin position="1239"/>
        <end position="1466"/>
    </location>
</feature>
<dbReference type="Gene3D" id="3.40.50.300">
    <property type="entry name" value="P-loop containing nucleotide triphosphate hydrolases"/>
    <property type="match status" value="2"/>
</dbReference>
<organism evidence="12 13">
    <name type="scientific">Patellaria atrata CBS 101060</name>
    <dbReference type="NCBI Taxonomy" id="1346257"/>
    <lineage>
        <taxon>Eukaryota</taxon>
        <taxon>Fungi</taxon>
        <taxon>Dikarya</taxon>
        <taxon>Ascomycota</taxon>
        <taxon>Pezizomycotina</taxon>
        <taxon>Dothideomycetes</taxon>
        <taxon>Dothideomycetes incertae sedis</taxon>
        <taxon>Patellariales</taxon>
        <taxon>Patellariaceae</taxon>
        <taxon>Patellaria</taxon>
    </lineage>
</organism>
<feature type="domain" description="ABC transporter" evidence="11">
    <location>
        <begin position="454"/>
        <end position="691"/>
    </location>
</feature>
<reference evidence="12" key="1">
    <citation type="journal article" date="2020" name="Stud. Mycol.">
        <title>101 Dothideomycetes genomes: a test case for predicting lifestyles and emergence of pathogens.</title>
        <authorList>
            <person name="Haridas S."/>
            <person name="Albert R."/>
            <person name="Binder M."/>
            <person name="Bloem J."/>
            <person name="Labutti K."/>
            <person name="Salamov A."/>
            <person name="Andreopoulos B."/>
            <person name="Baker S."/>
            <person name="Barry K."/>
            <person name="Bills G."/>
            <person name="Bluhm B."/>
            <person name="Cannon C."/>
            <person name="Castanera R."/>
            <person name="Culley D."/>
            <person name="Daum C."/>
            <person name="Ezra D."/>
            <person name="Gonzalez J."/>
            <person name="Henrissat B."/>
            <person name="Kuo A."/>
            <person name="Liang C."/>
            <person name="Lipzen A."/>
            <person name="Lutzoni F."/>
            <person name="Magnuson J."/>
            <person name="Mondo S."/>
            <person name="Nolan M."/>
            <person name="Ohm R."/>
            <person name="Pangilinan J."/>
            <person name="Park H.-J."/>
            <person name="Ramirez L."/>
            <person name="Alfaro M."/>
            <person name="Sun H."/>
            <person name="Tritt A."/>
            <person name="Yoshinaga Y."/>
            <person name="Zwiers L.-H."/>
            <person name="Turgeon B."/>
            <person name="Goodwin S."/>
            <person name="Spatafora J."/>
            <person name="Crous P."/>
            <person name="Grigoriev I."/>
        </authorList>
    </citation>
    <scope>NUCLEOTIDE SEQUENCE</scope>
    <source>
        <strain evidence="12">CBS 101060</strain>
    </source>
</reference>
<dbReference type="Proteomes" id="UP000799429">
    <property type="component" value="Unassembled WGS sequence"/>
</dbReference>
<evidence type="ECO:0000256" key="7">
    <source>
        <dbReference type="ARBA" id="ARBA00022840"/>
    </source>
</evidence>
<evidence type="ECO:0000313" key="12">
    <source>
        <dbReference type="EMBL" id="KAF2843000.1"/>
    </source>
</evidence>
<dbReference type="GO" id="GO:0140359">
    <property type="term" value="F:ABC-type transporter activity"/>
    <property type="evidence" value="ECO:0007669"/>
    <property type="project" value="InterPro"/>
</dbReference>
<feature type="transmembrane region" description="Helical" evidence="10">
    <location>
        <begin position="1062"/>
        <end position="1085"/>
    </location>
</feature>
<dbReference type="SUPFAM" id="SSF52540">
    <property type="entry name" value="P-loop containing nucleoside triphosphate hydrolases"/>
    <property type="match status" value="2"/>
</dbReference>
<protein>
    <submittedName>
        <fullName evidence="12">ATP-binding cassette sub-family A member 7</fullName>
    </submittedName>
</protein>
<dbReference type="GO" id="GO:0016020">
    <property type="term" value="C:membrane"/>
    <property type="evidence" value="ECO:0007669"/>
    <property type="project" value="UniProtKB-SubCell"/>
</dbReference>
<dbReference type="Pfam" id="PF00005">
    <property type="entry name" value="ABC_tran"/>
    <property type="match status" value="2"/>
</dbReference>
<evidence type="ECO:0000256" key="4">
    <source>
        <dbReference type="ARBA" id="ARBA00022692"/>
    </source>
</evidence>
<dbReference type="PANTHER" id="PTHR19229:SF36">
    <property type="entry name" value="ATP-BINDING CASSETTE SUB-FAMILY A MEMBER 2"/>
    <property type="match status" value="1"/>
</dbReference>
<keyword evidence="3" id="KW-0813">Transport</keyword>
<evidence type="ECO:0000256" key="9">
    <source>
        <dbReference type="ARBA" id="ARBA00023136"/>
    </source>
</evidence>
<feature type="transmembrane region" description="Helical" evidence="10">
    <location>
        <begin position="989"/>
        <end position="1010"/>
    </location>
</feature>
<dbReference type="OrthoDB" id="8061355at2759"/>
<name>A0A9P4VUZ1_9PEZI</name>
<dbReference type="EMBL" id="MU006089">
    <property type="protein sequence ID" value="KAF2843000.1"/>
    <property type="molecule type" value="Genomic_DNA"/>
</dbReference>
<evidence type="ECO:0000256" key="10">
    <source>
        <dbReference type="SAM" id="Phobius"/>
    </source>
</evidence>
<feature type="transmembrane region" description="Helical" evidence="10">
    <location>
        <begin position="1092"/>
        <end position="1119"/>
    </location>
</feature>
<comment type="similarity">
    <text evidence="2">Belongs to the ABC transporter superfamily. ABCA family.</text>
</comment>
<proteinExistence type="inferred from homology"/>
<evidence type="ECO:0000256" key="2">
    <source>
        <dbReference type="ARBA" id="ARBA00008869"/>
    </source>
</evidence>
<dbReference type="InterPro" id="IPR013525">
    <property type="entry name" value="ABC2_TM"/>
</dbReference>
<dbReference type="InterPro" id="IPR026082">
    <property type="entry name" value="ABCA"/>
</dbReference>
<comment type="subcellular location">
    <subcellularLocation>
        <location evidence="1">Membrane</location>
        <topology evidence="1">Multi-pass membrane protein</topology>
    </subcellularLocation>
</comment>
<dbReference type="InterPro" id="IPR027417">
    <property type="entry name" value="P-loop_NTPase"/>
</dbReference>
<dbReference type="InterPro" id="IPR003593">
    <property type="entry name" value="AAA+_ATPase"/>
</dbReference>
<evidence type="ECO:0000256" key="3">
    <source>
        <dbReference type="ARBA" id="ARBA00022448"/>
    </source>
</evidence>
<feature type="transmembrane region" description="Helical" evidence="10">
    <location>
        <begin position="1174"/>
        <end position="1196"/>
    </location>
</feature>
<dbReference type="GO" id="GO:0005524">
    <property type="term" value="F:ATP binding"/>
    <property type="evidence" value="ECO:0007669"/>
    <property type="project" value="UniProtKB-KW"/>
</dbReference>
<evidence type="ECO:0000256" key="8">
    <source>
        <dbReference type="ARBA" id="ARBA00022989"/>
    </source>
</evidence>
<gene>
    <name evidence="12" type="ORF">M501DRAFT_1027855</name>
</gene>
<feature type="transmembrane region" description="Helical" evidence="10">
    <location>
        <begin position="830"/>
        <end position="850"/>
    </location>
</feature>
<feature type="transmembrane region" description="Helical" evidence="10">
    <location>
        <begin position="1031"/>
        <end position="1056"/>
    </location>
</feature>
<dbReference type="GO" id="GO:0005319">
    <property type="term" value="F:lipid transporter activity"/>
    <property type="evidence" value="ECO:0007669"/>
    <property type="project" value="TreeGrafter"/>
</dbReference>
<dbReference type="GO" id="GO:0016887">
    <property type="term" value="F:ATP hydrolysis activity"/>
    <property type="evidence" value="ECO:0007669"/>
    <property type="project" value="InterPro"/>
</dbReference>
<feature type="transmembrane region" description="Helical" evidence="10">
    <location>
        <begin position="362"/>
        <end position="382"/>
    </location>
</feature>
<sequence>MGFLAQTWTLTRKNLMIVLVRHWFYTSIRALWAPIIFMFFISYAKNLFVPPANFGIGEPTSIRSFGNALGASRRSTVVFVNNRNTGGEIQDLINQLAEPVRTAGKRVEIVESEDALLTICKSSLRGVSPCYGAASFLSSPSEGEGGIWNYTLRADGSLGTSVYVDQEDNDLQVYLIPFQHAIDSAIASRNNTSSSSYVEEYPFTNRSPKERQDNIRRLYMGTLIDILAVAFFIGVVGVTYQLTGHMATERELGMSQLIEAMTPNKHVWQTQAARLIANHLAFDIIYLPGWIIMSLIVRGLVFPHTSVAIILIYFVLSGLALSSFSILGGALFHKAQLSGITLVIATILLAIIAQVTGASSSGAVAVMSLLFPPMNYVFFIIFCARWERKNMGANLVEGAPESPWQLPGITLWVFTIIQIFLFPVLGALVERTLYGTGTSSRSLSSVAPSSTESVRLTNFSKHYVPGWWSQKIGPLFGRERKETVLAVNELSFSALRGQILVLLGANGSGKSTTLDGISGLNKITSGSIDIDGTGGLGLCPQKNVLWDDLTVFEHVQIFNRLKSTGKRDSKDEIKTLIRHCDLELKTSAKSGTLSGGQKRKLQLAMMFTGGSRVCCVDEVSSGLDPLSRRKIWDILLAERGVRTLLLTTHFLDEADILSDQIVILSKGRLKAEGSAVELKHTHGGGYRVHLYHDQSRKHISGLSNYPHKAFFDQIVYQLVDSAEASRFILKLEEAGVRDYQVNGPTIEDVFLKLAEEIKEEREVSKKTGTIVLSSGNEKIVDAERTISKMSSQEDIPHHETGLSTGKGTGMLQQTWILFRKRITILRRNNLPYFAAFIIPVIAAGLVTFFIKGFNGITCDPRGSTNNPDFRSFQLFGSERELVIPIGPPDRVSPGDLAEQFQIDEGVFRVVDTIDDFTEYVRTNYRNVTPGGFFLRNGAPTFAYKANEEVFYTVFAQNMLNNALYNTTISTQFQEFAVPFAPDAGKTLQMILYFGLAMCAFPGFFALYPTVERLRQVRPLHYSNGIRAAPLWLAYLLFDFVFVLAISALTVIIFVAVSSVWYYPGYLFVVFFLYGLASILLVYVVSLFSRSQLAAFAVAAGGQASLFLLYFIAYMCIITYAPTDEIDNYVTIAHFTIALITPAGNLLRALLLTLNEFSLLCRDTQIASYPGAIKVYGGPIVYLIVQSFLLFGVLVWWDSGYKPPFLTRTKHREEHVEEFDISDPDILAETRRVRDSDDGLRALHLTKSFGSNPAVQNISFGVRAGEVFALLGPNGAGKSTTISVIRGDIRPSSNGGDVLIEGKSILKRRAAARQSLGVCPQFDAMDTMTVLEHLRFYARARGVPDVEHNVSAVVQAVGLEPFKDRMAAALSGGNKRKLSLGIALMGNPSVLLLDEPSSGMDAAAKRVMWRTLSSLTSGRSLLITTHSMEEADALADRAGIMAKRMLALGTSNALRKKYGDAWHVHLVHRTAPHTSLEDMQTMKAWVERNIPGAVVEDRMFHGQLRFKVPTSGFVVDEKTATSSTTESSKSVSTPEQLEVIEQHKAQTGIASLFTLLETHKDELGCEYYSVSQTTLDQVFLTIVGKHNIEEENAREEKREGKGWMSRFTKKGIEGLSWFHSKRGMGRRR</sequence>
<keyword evidence="8 10" id="KW-1133">Transmembrane helix</keyword>
<dbReference type="CDD" id="cd03263">
    <property type="entry name" value="ABC_subfamily_A"/>
    <property type="match status" value="2"/>
</dbReference>
<evidence type="ECO:0000259" key="11">
    <source>
        <dbReference type="PROSITE" id="PS50893"/>
    </source>
</evidence>
<keyword evidence="6" id="KW-0547">Nucleotide-binding</keyword>
<dbReference type="PROSITE" id="PS50893">
    <property type="entry name" value="ABC_TRANSPORTER_2"/>
    <property type="match status" value="2"/>
</dbReference>
<dbReference type="InterPro" id="IPR003439">
    <property type="entry name" value="ABC_transporter-like_ATP-bd"/>
</dbReference>